<dbReference type="PANTHER" id="PTHR10963:SF55">
    <property type="entry name" value="GLYCOSIDE HYDROLASE FAMILY 16 PROTEIN"/>
    <property type="match status" value="1"/>
</dbReference>
<dbReference type="Pfam" id="PF22633">
    <property type="entry name" value="F5_F8_type_C_2"/>
    <property type="match status" value="1"/>
</dbReference>
<feature type="chain" id="PRO_5045163802" evidence="2">
    <location>
        <begin position="32"/>
        <end position="562"/>
    </location>
</feature>
<dbReference type="Pfam" id="PF00722">
    <property type="entry name" value="Glyco_hydro_16"/>
    <property type="match status" value="1"/>
</dbReference>
<dbReference type="SUPFAM" id="SSF49785">
    <property type="entry name" value="Galactose-binding domain-like"/>
    <property type="match status" value="2"/>
</dbReference>
<dbReference type="Pfam" id="PF00754">
    <property type="entry name" value="F5_F8_type_C"/>
    <property type="match status" value="1"/>
</dbReference>
<protein>
    <submittedName>
        <fullName evidence="5">Discoidin domain-containing protein</fullName>
    </submittedName>
</protein>
<dbReference type="RefSeq" id="WP_253870661.1">
    <property type="nucleotide sequence ID" value="NZ_BAABHM010000007.1"/>
</dbReference>
<evidence type="ECO:0000259" key="3">
    <source>
        <dbReference type="PROSITE" id="PS50022"/>
    </source>
</evidence>
<keyword evidence="6" id="KW-1185">Reference proteome</keyword>
<dbReference type="SUPFAM" id="SSF49899">
    <property type="entry name" value="Concanavalin A-like lectins/glucanases"/>
    <property type="match status" value="1"/>
</dbReference>
<dbReference type="Gene3D" id="2.60.120.200">
    <property type="match status" value="1"/>
</dbReference>
<comment type="similarity">
    <text evidence="1">Belongs to the glycosyl hydrolase 16 family.</text>
</comment>
<reference evidence="6" key="1">
    <citation type="journal article" date="2019" name="Int. J. Syst. Evol. Microbiol.">
        <title>The Global Catalogue of Microorganisms (GCM) 10K type strain sequencing project: providing services to taxonomists for standard genome sequencing and annotation.</title>
        <authorList>
            <consortium name="The Broad Institute Genomics Platform"/>
            <consortium name="The Broad Institute Genome Sequencing Center for Infectious Disease"/>
            <person name="Wu L."/>
            <person name="Ma J."/>
        </authorList>
    </citation>
    <scope>NUCLEOTIDE SEQUENCE [LARGE SCALE GENOMIC DNA]</scope>
    <source>
        <strain evidence="6">JCM 17975</strain>
    </source>
</reference>
<evidence type="ECO:0000313" key="6">
    <source>
        <dbReference type="Proteomes" id="UP001500843"/>
    </source>
</evidence>
<keyword evidence="2" id="KW-0732">Signal</keyword>
<organism evidence="5 6">
    <name type="scientific">Promicromonospora umidemergens</name>
    <dbReference type="NCBI Taxonomy" id="629679"/>
    <lineage>
        <taxon>Bacteria</taxon>
        <taxon>Bacillati</taxon>
        <taxon>Actinomycetota</taxon>
        <taxon>Actinomycetes</taxon>
        <taxon>Micrococcales</taxon>
        <taxon>Promicromonosporaceae</taxon>
        <taxon>Promicromonospora</taxon>
    </lineage>
</organism>
<feature type="domain" description="F5/8 type C" evidence="3">
    <location>
        <begin position="24"/>
        <end position="160"/>
    </location>
</feature>
<dbReference type="PROSITE" id="PS51762">
    <property type="entry name" value="GH16_2"/>
    <property type="match status" value="1"/>
</dbReference>
<evidence type="ECO:0000259" key="4">
    <source>
        <dbReference type="PROSITE" id="PS51762"/>
    </source>
</evidence>
<comment type="caution">
    <text evidence="5">The sequence shown here is derived from an EMBL/GenBank/DDBJ whole genome shotgun (WGS) entry which is preliminary data.</text>
</comment>
<accession>A0ABP8WVD1</accession>
<dbReference type="Proteomes" id="UP001500843">
    <property type="component" value="Unassembled WGS sequence"/>
</dbReference>
<dbReference type="InterPro" id="IPR000757">
    <property type="entry name" value="Beta-glucanase-like"/>
</dbReference>
<dbReference type="InterPro" id="IPR050546">
    <property type="entry name" value="Glycosyl_Hydrlase_16"/>
</dbReference>
<dbReference type="Gene3D" id="2.60.120.260">
    <property type="entry name" value="Galactose-binding domain-like"/>
    <property type="match status" value="2"/>
</dbReference>
<dbReference type="PROSITE" id="PS50022">
    <property type="entry name" value="FA58C_3"/>
    <property type="match status" value="2"/>
</dbReference>
<evidence type="ECO:0000256" key="2">
    <source>
        <dbReference type="SAM" id="SignalP"/>
    </source>
</evidence>
<dbReference type="InterPro" id="IPR000421">
    <property type="entry name" value="FA58C"/>
</dbReference>
<evidence type="ECO:0000313" key="5">
    <source>
        <dbReference type="EMBL" id="GAA4694794.1"/>
    </source>
</evidence>
<evidence type="ECO:0000256" key="1">
    <source>
        <dbReference type="ARBA" id="ARBA00006865"/>
    </source>
</evidence>
<proteinExistence type="inferred from homology"/>
<name>A0ABP8WVD1_9MICO</name>
<dbReference type="CDD" id="cd08023">
    <property type="entry name" value="GH16_laminarinase_like"/>
    <property type="match status" value="1"/>
</dbReference>
<dbReference type="EMBL" id="BAABHM010000007">
    <property type="protein sequence ID" value="GAA4694794.1"/>
    <property type="molecule type" value="Genomic_DNA"/>
</dbReference>
<dbReference type="InterPro" id="IPR013320">
    <property type="entry name" value="ConA-like_dom_sf"/>
</dbReference>
<feature type="domain" description="F5/8 type C" evidence="3">
    <location>
        <begin position="164"/>
        <end position="305"/>
    </location>
</feature>
<dbReference type="PANTHER" id="PTHR10963">
    <property type="entry name" value="GLYCOSYL HYDROLASE-RELATED"/>
    <property type="match status" value="1"/>
</dbReference>
<sequence length="562" mass="61098">MRRHLRLLAAGATAASLLALGAFTQVTTASAAEEPLSQGRAVTTSSAEFTWSTGANAVDGDPGTRWSSTSADDQWIRVDLGSVQSIDQVVLDWETAYASGYRIEVSDDGAGWSTIHSTTTSTGGDENIDVDGSGRYLRLWVTERATQWGVSLWELQVFGPGGDTPPTDTGSLLSFNKAGSASSSQNDGTCWLCTPDKAFDLDPASRWAVSPDTGWVDDGWIAVDLGATAHISSVVLQWDPAFAAAFDIEVSADGAAWQTVHSVTDGTGFKQTIPLDADGRHVRVHLRDRSGPYGYSLWEFQVYGTGGAPTAPPAEPADPDFEDLDLVWNDEFDGPAGAPADAARWTIDPGLPQNNEQQVYTPSGNGFHDGQGSFVLEARQEEREGRQYTSHRMNTSGTFNTQYGRFEARVKVPEGRGLWPAFWMMGSDFLEGRPWPYNGEIDIMEFIGQDPTNAHSTLHAPAYNGAGGHGGSYTLPDGWKISDGFHTWAAEWDSEGIQFSLDGRDVFYADKDEVESTRGPWVYDHDFYMILNLAVGGDWPGPPDASTPFPSRMLVDYVRVYQ</sequence>
<gene>
    <name evidence="5" type="ORF">GCM10023198_13250</name>
</gene>
<feature type="signal peptide" evidence="2">
    <location>
        <begin position="1"/>
        <end position="31"/>
    </location>
</feature>
<feature type="domain" description="GH16" evidence="4">
    <location>
        <begin position="303"/>
        <end position="562"/>
    </location>
</feature>
<dbReference type="InterPro" id="IPR008979">
    <property type="entry name" value="Galactose-bd-like_sf"/>
</dbReference>